<name>A0A821TK31_9NEOP</name>
<dbReference type="EMBL" id="CAJOBZ010000025">
    <property type="protein sequence ID" value="CAF4876693.1"/>
    <property type="molecule type" value="Genomic_DNA"/>
</dbReference>
<dbReference type="InterPro" id="IPR011009">
    <property type="entry name" value="Kinase-like_dom_sf"/>
</dbReference>
<dbReference type="InterPro" id="IPR004119">
    <property type="entry name" value="EcKL"/>
</dbReference>
<dbReference type="OrthoDB" id="191037at2759"/>
<dbReference type="Gene3D" id="3.90.1200.10">
    <property type="match status" value="1"/>
</dbReference>
<evidence type="ECO:0000259" key="1">
    <source>
        <dbReference type="SMART" id="SM00587"/>
    </source>
</evidence>
<dbReference type="AlphaFoldDB" id="A0A821TK31"/>
<dbReference type="Pfam" id="PF02958">
    <property type="entry name" value="EcKL"/>
    <property type="match status" value="1"/>
</dbReference>
<keyword evidence="3" id="KW-1185">Reference proteome</keyword>
<dbReference type="Proteomes" id="UP000663880">
    <property type="component" value="Unassembled WGS sequence"/>
</dbReference>
<dbReference type="SMART" id="SM00587">
    <property type="entry name" value="CHK"/>
    <property type="match status" value="1"/>
</dbReference>
<dbReference type="SUPFAM" id="SSF56112">
    <property type="entry name" value="Protein kinase-like (PK-like)"/>
    <property type="match status" value="1"/>
</dbReference>
<evidence type="ECO:0000313" key="3">
    <source>
        <dbReference type="Proteomes" id="UP000663880"/>
    </source>
</evidence>
<accession>A0A821TK31</accession>
<sequence length="386" mass="44496">MAGQEVFEILDKIAKEEQFNNYKISTNLLSTDGANFSSNLYLAEISASDKELNLFVKVAAIGEKLRTLAPVCIYKTEVQFYTKIFKLYNDIETKHHVPDDHKLVLPKLYGYNLECSNEILVFDNLLAEGFDMYDRFQTMDWEYASLSLTALAKLHGLSMAYAIEYPDEFKKDGEIMKIQENIDGLKEYLESAITKVLQVTKAENKERLKTFLDGVTSVEYFMGVLKPMRSRVLTHADYRPSNLLHKVQDGKTTKVIPIDFQTIRHGNLVSDLVYFIFTGTDQEFRNTQYQRCLDHYYSELSRTLTMLNLDPNEIYSRKDFEYELEQASSYGLLSAILCLLIITVDPKDAPKVDDKLEQKDFAVIPNERYSERINGVIEDFIKLGVI</sequence>
<dbReference type="InterPro" id="IPR015897">
    <property type="entry name" value="CHK_kinase-like"/>
</dbReference>
<dbReference type="PANTHER" id="PTHR11012:SF8">
    <property type="entry name" value="JUVENILE HORMONE-INDUCIBLE PROTEIN 26"/>
    <property type="match status" value="1"/>
</dbReference>
<protein>
    <recommendedName>
        <fullName evidence="1">CHK kinase-like domain-containing protein</fullName>
    </recommendedName>
</protein>
<reference evidence="2" key="1">
    <citation type="submission" date="2021-02" db="EMBL/GenBank/DDBJ databases">
        <authorList>
            <person name="Steward A R."/>
        </authorList>
    </citation>
    <scope>NUCLEOTIDE SEQUENCE</scope>
</reference>
<dbReference type="PANTHER" id="PTHR11012">
    <property type="entry name" value="PROTEIN KINASE-LIKE DOMAIN-CONTAINING"/>
    <property type="match status" value="1"/>
</dbReference>
<evidence type="ECO:0000313" key="2">
    <source>
        <dbReference type="EMBL" id="CAF4876693.1"/>
    </source>
</evidence>
<gene>
    <name evidence="2" type="ORF">PMACD_LOCUS9235</name>
</gene>
<organism evidence="2 3">
    <name type="scientific">Pieris macdunnoughi</name>
    <dbReference type="NCBI Taxonomy" id="345717"/>
    <lineage>
        <taxon>Eukaryota</taxon>
        <taxon>Metazoa</taxon>
        <taxon>Ecdysozoa</taxon>
        <taxon>Arthropoda</taxon>
        <taxon>Hexapoda</taxon>
        <taxon>Insecta</taxon>
        <taxon>Pterygota</taxon>
        <taxon>Neoptera</taxon>
        <taxon>Endopterygota</taxon>
        <taxon>Lepidoptera</taxon>
        <taxon>Glossata</taxon>
        <taxon>Ditrysia</taxon>
        <taxon>Papilionoidea</taxon>
        <taxon>Pieridae</taxon>
        <taxon>Pierinae</taxon>
        <taxon>Pieris</taxon>
    </lineage>
</organism>
<feature type="domain" description="CHK kinase-like" evidence="1">
    <location>
        <begin position="120"/>
        <end position="306"/>
    </location>
</feature>
<comment type="caution">
    <text evidence="2">The sequence shown here is derived from an EMBL/GenBank/DDBJ whole genome shotgun (WGS) entry which is preliminary data.</text>
</comment>
<proteinExistence type="predicted"/>